<dbReference type="InterPro" id="IPR016181">
    <property type="entry name" value="Acyl_CoA_acyltransferase"/>
</dbReference>
<feature type="domain" description="N-acetyltransferase" evidence="1">
    <location>
        <begin position="4"/>
        <end position="177"/>
    </location>
</feature>
<evidence type="ECO:0000259" key="1">
    <source>
        <dbReference type="PROSITE" id="PS51186"/>
    </source>
</evidence>
<dbReference type="PROSITE" id="PS51186">
    <property type="entry name" value="GNAT"/>
    <property type="match status" value="1"/>
</dbReference>
<reference evidence="2 5" key="2">
    <citation type="submission" date="2020-07" db="EMBL/GenBank/DDBJ databases">
        <title>Organ Donor 1.</title>
        <authorList>
            <person name="Marsh A.J."/>
            <person name="Azcarate-Peril M.A."/>
        </authorList>
    </citation>
    <scope>NUCLEOTIDE SEQUENCE [LARGE SCALE GENOMIC DNA]</scope>
    <source>
        <strain evidence="2 5">AMC0712</strain>
    </source>
</reference>
<dbReference type="Proteomes" id="UP000307517">
    <property type="component" value="Unassembled WGS sequence"/>
</dbReference>
<dbReference type="CDD" id="cd04301">
    <property type="entry name" value="NAT_SF"/>
    <property type="match status" value="1"/>
</dbReference>
<evidence type="ECO:0000313" key="3">
    <source>
        <dbReference type="EMBL" id="THC79525.1"/>
    </source>
</evidence>
<dbReference type="InterPro" id="IPR000182">
    <property type="entry name" value="GNAT_dom"/>
</dbReference>
<gene>
    <name evidence="3" type="ORF">E6L36_03360</name>
    <name evidence="2" type="ORF">H0N82_12650</name>
</gene>
<dbReference type="EMBL" id="SSHM01000001">
    <property type="protein sequence ID" value="THC79525.1"/>
    <property type="molecule type" value="Genomic_DNA"/>
</dbReference>
<dbReference type="Proteomes" id="UP000552935">
    <property type="component" value="Unassembled WGS sequence"/>
</dbReference>
<organism evidence="2 5">
    <name type="scientific">Lacticaseibacillus rhamnosus</name>
    <name type="common">Lactobacillus rhamnosus</name>
    <dbReference type="NCBI Taxonomy" id="47715"/>
    <lineage>
        <taxon>Bacteria</taxon>
        <taxon>Bacillati</taxon>
        <taxon>Bacillota</taxon>
        <taxon>Bacilli</taxon>
        <taxon>Lactobacillales</taxon>
        <taxon>Lactobacillaceae</taxon>
        <taxon>Lacticaseibacillus</taxon>
    </lineage>
</organism>
<dbReference type="AlphaFoldDB" id="A0A508YTQ2"/>
<dbReference type="RefSeq" id="WP_005692415.1">
    <property type="nucleotide sequence ID" value="NZ_CABFNI010000009.1"/>
</dbReference>
<comment type="caution">
    <text evidence="2">The sequence shown here is derived from an EMBL/GenBank/DDBJ whole genome shotgun (WGS) entry which is preliminary data.</text>
</comment>
<dbReference type="EMBL" id="JACCKI010000013">
    <property type="protein sequence ID" value="NZA05911.1"/>
    <property type="molecule type" value="Genomic_DNA"/>
</dbReference>
<reference evidence="3 4" key="1">
    <citation type="submission" date="2019-04" db="EMBL/GenBank/DDBJ databases">
        <title>Genome Announcement to Ensure Probiotic Safety of Lactobacillus rhamnosus UBLR-58.</title>
        <authorList>
            <person name="Sulthana A."/>
            <person name="Lakshmi S.G."/>
            <person name="Madempudi R.S."/>
        </authorList>
    </citation>
    <scope>NUCLEOTIDE SEQUENCE [LARGE SCALE GENOMIC DNA]</scope>
    <source>
        <strain evidence="3 4">UBLR-58</strain>
    </source>
</reference>
<dbReference type="PANTHER" id="PTHR39173:SF1">
    <property type="entry name" value="ACETYLTRANSFERASE"/>
    <property type="match status" value="1"/>
</dbReference>
<dbReference type="SUPFAM" id="SSF55729">
    <property type="entry name" value="Acyl-CoA N-acyltransferases (Nat)"/>
    <property type="match status" value="1"/>
</dbReference>
<dbReference type="Gene3D" id="3.40.630.30">
    <property type="match status" value="1"/>
</dbReference>
<protein>
    <submittedName>
        <fullName evidence="2">GNAT family N-acetyltransferase</fullName>
    </submittedName>
</protein>
<name>A0A508YTQ2_LACRH</name>
<sequence>MESFTIRSLQPNDEDAFNEFRRDVLNFDQQNPHSQNIVRELTPATDFTTRLAVLTADQNPEKPELVPQFAFFMFNSENVILGRVRCRTEMTPMLARTGGHIGYYVAPSQRGHGYAKNLLKFALGYYQQRQEPYVIVTAKAANWASRKTIEASGGVLQEILPEQNTESLAIYHIQLAAATGI</sequence>
<keyword evidence="2" id="KW-0808">Transferase</keyword>
<dbReference type="PANTHER" id="PTHR39173">
    <property type="entry name" value="ACETYLTRANSFERASE"/>
    <property type="match status" value="1"/>
</dbReference>
<accession>A0A508YTQ2</accession>
<proteinExistence type="predicted"/>
<evidence type="ECO:0000313" key="2">
    <source>
        <dbReference type="EMBL" id="NZA05911.1"/>
    </source>
</evidence>
<evidence type="ECO:0000313" key="5">
    <source>
        <dbReference type="Proteomes" id="UP000552935"/>
    </source>
</evidence>
<dbReference type="Pfam" id="PF13302">
    <property type="entry name" value="Acetyltransf_3"/>
    <property type="match status" value="1"/>
</dbReference>
<evidence type="ECO:0000313" key="4">
    <source>
        <dbReference type="Proteomes" id="UP000307517"/>
    </source>
</evidence>
<dbReference type="GO" id="GO:0016747">
    <property type="term" value="F:acyltransferase activity, transferring groups other than amino-acyl groups"/>
    <property type="evidence" value="ECO:0007669"/>
    <property type="project" value="InterPro"/>
</dbReference>